<proteinExistence type="predicted"/>
<evidence type="ECO:0008006" key="3">
    <source>
        <dbReference type="Google" id="ProtNLM"/>
    </source>
</evidence>
<organism evidence="1 2">
    <name type="scientific">Marinobacterium aestuariivivens</name>
    <dbReference type="NCBI Taxonomy" id="1698799"/>
    <lineage>
        <taxon>Bacteria</taxon>
        <taxon>Pseudomonadati</taxon>
        <taxon>Pseudomonadota</taxon>
        <taxon>Gammaproteobacteria</taxon>
        <taxon>Oceanospirillales</taxon>
        <taxon>Oceanospirillaceae</taxon>
        <taxon>Marinobacterium</taxon>
    </lineage>
</organism>
<sequence length="462" mass="50132">MPAPRGRELEPQQQAWVEAAAQMLRAARQPLLVAGCGLADPRQLRAAAAIAAALQGDESSPKLYLAAAESNSLGLAALCSRGLDDLLQALDDAQKQGRTTTLVVLENDLQRRLAPQAMRELRRRCDRWLVLDGLETPTTQLADAAVAVPTQFEQQGTLVNAAGMLQRAEAVMSAQSASPWRQFADAVRRSRYKADDPGIEAWSWLAQWHNADQLRADLAAVAPVFGEIVVTGPEAGFRIQGRRLARQGPRYGGRTAIRAGVEVRETTPPEDPDSPWNFSMEGSEGIGEWRAAVWAPGWNSVQALGKFQRELGGDWRDSRPRSWLNFLWLQPREVVDRDAVAVSGSWQLIPRFEVFAGEALSDCAGAIRERAGAAVLGIDSAGASRLGLGSWDSLELHYAGEVQTLHVRVDPSLPPSSLAIPQRAGLWCAAADPSPELALKPAVEPLPRPPQLIATDREAWDG</sequence>
<protein>
    <recommendedName>
        <fullName evidence="3">Molybdopterin oxidoreductase domain-containing protein</fullName>
    </recommendedName>
</protein>
<gene>
    <name evidence="1" type="ORF">ACFQDL_09450</name>
</gene>
<evidence type="ECO:0000313" key="2">
    <source>
        <dbReference type="Proteomes" id="UP001596422"/>
    </source>
</evidence>
<dbReference type="SUPFAM" id="SSF53706">
    <property type="entry name" value="Formate dehydrogenase/DMSO reductase, domains 1-3"/>
    <property type="match status" value="1"/>
</dbReference>
<evidence type="ECO:0000313" key="1">
    <source>
        <dbReference type="EMBL" id="MFC6670279.1"/>
    </source>
</evidence>
<accession>A0ABW1ZYR1</accession>
<dbReference type="Proteomes" id="UP001596422">
    <property type="component" value="Unassembled WGS sequence"/>
</dbReference>
<keyword evidence="2" id="KW-1185">Reference proteome</keyword>
<dbReference type="EMBL" id="JBHSWE010000001">
    <property type="protein sequence ID" value="MFC6670279.1"/>
    <property type="molecule type" value="Genomic_DNA"/>
</dbReference>
<reference evidence="2" key="1">
    <citation type="journal article" date="2019" name="Int. J. Syst. Evol. Microbiol.">
        <title>The Global Catalogue of Microorganisms (GCM) 10K type strain sequencing project: providing services to taxonomists for standard genome sequencing and annotation.</title>
        <authorList>
            <consortium name="The Broad Institute Genomics Platform"/>
            <consortium name="The Broad Institute Genome Sequencing Center for Infectious Disease"/>
            <person name="Wu L."/>
            <person name="Ma J."/>
        </authorList>
    </citation>
    <scope>NUCLEOTIDE SEQUENCE [LARGE SCALE GENOMIC DNA]</scope>
    <source>
        <strain evidence="2">NBRC 111756</strain>
    </source>
</reference>
<name>A0ABW1ZYR1_9GAMM</name>
<dbReference type="RefSeq" id="WP_379908781.1">
    <property type="nucleotide sequence ID" value="NZ_JBHSWE010000001.1"/>
</dbReference>
<dbReference type="Gene3D" id="3.40.50.740">
    <property type="match status" value="1"/>
</dbReference>
<comment type="caution">
    <text evidence="1">The sequence shown here is derived from an EMBL/GenBank/DDBJ whole genome shotgun (WGS) entry which is preliminary data.</text>
</comment>